<dbReference type="SUPFAM" id="SSF48726">
    <property type="entry name" value="Immunoglobulin"/>
    <property type="match status" value="1"/>
</dbReference>
<keyword evidence="5" id="KW-0393">Immunoglobulin domain</keyword>
<protein>
    <recommendedName>
        <fullName evidence="9">Ig-like domain-containing protein</fullName>
    </recommendedName>
</protein>
<dbReference type="GO" id="GO:0016020">
    <property type="term" value="C:membrane"/>
    <property type="evidence" value="ECO:0007669"/>
    <property type="project" value="UniProtKB-SubCell"/>
</dbReference>
<accession>A0A9Q1DKJ1</accession>
<evidence type="ECO:0000256" key="2">
    <source>
        <dbReference type="ARBA" id="ARBA00023136"/>
    </source>
</evidence>
<reference evidence="10" key="1">
    <citation type="journal article" date="2023" name="Science">
        <title>Genome structures resolve the early diversification of teleost fishes.</title>
        <authorList>
            <person name="Parey E."/>
            <person name="Louis A."/>
            <person name="Montfort J."/>
            <person name="Bouchez O."/>
            <person name="Roques C."/>
            <person name="Iampietro C."/>
            <person name="Lluch J."/>
            <person name="Castinel A."/>
            <person name="Donnadieu C."/>
            <person name="Desvignes T."/>
            <person name="Floi Bucao C."/>
            <person name="Jouanno E."/>
            <person name="Wen M."/>
            <person name="Mejri S."/>
            <person name="Dirks R."/>
            <person name="Jansen H."/>
            <person name="Henkel C."/>
            <person name="Chen W.J."/>
            <person name="Zahm M."/>
            <person name="Cabau C."/>
            <person name="Klopp C."/>
            <person name="Thompson A.W."/>
            <person name="Robinson-Rechavi M."/>
            <person name="Braasch I."/>
            <person name="Lecointre G."/>
            <person name="Bobe J."/>
            <person name="Postlethwait J.H."/>
            <person name="Berthelot C."/>
            <person name="Roest Crollius H."/>
            <person name="Guiguen Y."/>
        </authorList>
    </citation>
    <scope>NUCLEOTIDE SEQUENCE</scope>
    <source>
        <strain evidence="10">Concon-B</strain>
    </source>
</reference>
<dbReference type="Gene3D" id="2.60.40.10">
    <property type="entry name" value="Immunoglobulins"/>
    <property type="match status" value="2"/>
</dbReference>
<keyword evidence="11" id="KW-1185">Reference proteome</keyword>
<feature type="chain" id="PRO_5040365535" description="Ig-like domain-containing protein" evidence="8">
    <location>
        <begin position="23"/>
        <end position="273"/>
    </location>
</feature>
<dbReference type="InterPro" id="IPR007110">
    <property type="entry name" value="Ig-like_dom"/>
</dbReference>
<dbReference type="PROSITE" id="PS50835">
    <property type="entry name" value="IG_LIKE"/>
    <property type="match status" value="2"/>
</dbReference>
<dbReference type="InterPro" id="IPR051275">
    <property type="entry name" value="Cell_adhesion_signaling"/>
</dbReference>
<keyword evidence="8" id="KW-0732">Signal</keyword>
<name>A0A9Q1DKJ1_CONCO</name>
<evidence type="ECO:0000256" key="1">
    <source>
        <dbReference type="ARBA" id="ARBA00004479"/>
    </source>
</evidence>
<comment type="caution">
    <text evidence="10">The sequence shown here is derived from an EMBL/GenBank/DDBJ whole genome shotgun (WGS) entry which is preliminary data.</text>
</comment>
<evidence type="ECO:0000256" key="6">
    <source>
        <dbReference type="SAM" id="MobiDB-lite"/>
    </source>
</evidence>
<keyword evidence="7" id="KW-0812">Transmembrane</keyword>
<proteinExistence type="predicted"/>
<evidence type="ECO:0000256" key="5">
    <source>
        <dbReference type="ARBA" id="ARBA00023319"/>
    </source>
</evidence>
<dbReference type="InterPro" id="IPR036179">
    <property type="entry name" value="Ig-like_dom_sf"/>
</dbReference>
<evidence type="ECO:0000259" key="9">
    <source>
        <dbReference type="PROSITE" id="PS50835"/>
    </source>
</evidence>
<feature type="transmembrane region" description="Helical" evidence="7">
    <location>
        <begin position="213"/>
        <end position="234"/>
    </location>
</feature>
<feature type="signal peptide" evidence="8">
    <location>
        <begin position="1"/>
        <end position="22"/>
    </location>
</feature>
<feature type="domain" description="Ig-like" evidence="9">
    <location>
        <begin position="36"/>
        <end position="107"/>
    </location>
</feature>
<dbReference type="AlphaFoldDB" id="A0A9Q1DKJ1"/>
<feature type="domain" description="Ig-like" evidence="9">
    <location>
        <begin position="110"/>
        <end position="206"/>
    </location>
</feature>
<dbReference type="InterPro" id="IPR003599">
    <property type="entry name" value="Ig_sub"/>
</dbReference>
<dbReference type="EMBL" id="JAFJMO010000006">
    <property type="protein sequence ID" value="KAJ8274079.1"/>
    <property type="molecule type" value="Genomic_DNA"/>
</dbReference>
<comment type="subcellular location">
    <subcellularLocation>
        <location evidence="1">Membrane</location>
        <topology evidence="1">Single-pass type I membrane protein</topology>
    </subcellularLocation>
</comment>
<dbReference type="Pfam" id="PF13927">
    <property type="entry name" value="Ig_3"/>
    <property type="match status" value="1"/>
</dbReference>
<organism evidence="10 11">
    <name type="scientific">Conger conger</name>
    <name type="common">Conger eel</name>
    <name type="synonym">Muraena conger</name>
    <dbReference type="NCBI Taxonomy" id="82655"/>
    <lineage>
        <taxon>Eukaryota</taxon>
        <taxon>Metazoa</taxon>
        <taxon>Chordata</taxon>
        <taxon>Craniata</taxon>
        <taxon>Vertebrata</taxon>
        <taxon>Euteleostomi</taxon>
        <taxon>Actinopterygii</taxon>
        <taxon>Neopterygii</taxon>
        <taxon>Teleostei</taxon>
        <taxon>Anguilliformes</taxon>
        <taxon>Congridae</taxon>
        <taxon>Conger</taxon>
    </lineage>
</organism>
<feature type="region of interest" description="Disordered" evidence="6">
    <location>
        <begin position="241"/>
        <end position="273"/>
    </location>
</feature>
<evidence type="ECO:0000313" key="11">
    <source>
        <dbReference type="Proteomes" id="UP001152803"/>
    </source>
</evidence>
<keyword evidence="3" id="KW-1015">Disulfide bond</keyword>
<dbReference type="PANTHER" id="PTHR11640">
    <property type="entry name" value="NEPHRIN"/>
    <property type="match status" value="1"/>
</dbReference>
<keyword evidence="7" id="KW-1133">Transmembrane helix</keyword>
<gene>
    <name evidence="10" type="ORF">COCON_G00087040</name>
</gene>
<evidence type="ECO:0000256" key="8">
    <source>
        <dbReference type="SAM" id="SignalP"/>
    </source>
</evidence>
<keyword evidence="2 7" id="KW-0472">Membrane</keyword>
<evidence type="ECO:0000256" key="4">
    <source>
        <dbReference type="ARBA" id="ARBA00023180"/>
    </source>
</evidence>
<keyword evidence="4" id="KW-0325">Glycoprotein</keyword>
<dbReference type="SMART" id="SM00409">
    <property type="entry name" value="IG"/>
    <property type="match status" value="2"/>
</dbReference>
<dbReference type="PRINTS" id="PR01856">
    <property type="entry name" value="BASIGIN"/>
</dbReference>
<sequence length="273" mass="30051">MAVLWSCSALLLVCLYTTGANAGVIVAEPSVFVNQSSAVLTCNYTGPGAIEGHFWRKNGKDIKASKQDSSEPVIEYKLNKIDSHSGGVYSCVYTVDGAEAKEDIEVRTVPHVGAYKHSEHGNEGDKGVLVCMSHGYPLPTDWEWLKLGEDGGEQPITNGTDRYEIMTTPEKTTLSIDKLDMDKDGGEYVCRGRNELGVAQDTIRLRVRSRYAALWPFLGIVVEVVILIAIIFIYEKRRKPGEITDDDDSGAAPLKNDSASNHKDKNVRQRNSN</sequence>
<dbReference type="InterPro" id="IPR013783">
    <property type="entry name" value="Ig-like_fold"/>
</dbReference>
<evidence type="ECO:0000256" key="3">
    <source>
        <dbReference type="ARBA" id="ARBA00023157"/>
    </source>
</evidence>
<evidence type="ECO:0000313" key="10">
    <source>
        <dbReference type="EMBL" id="KAJ8274079.1"/>
    </source>
</evidence>
<evidence type="ECO:0000256" key="7">
    <source>
        <dbReference type="SAM" id="Phobius"/>
    </source>
</evidence>
<dbReference type="Proteomes" id="UP001152803">
    <property type="component" value="Unassembled WGS sequence"/>
</dbReference>
<dbReference type="OrthoDB" id="5970915at2759"/>